<dbReference type="AlphaFoldDB" id="A0A1A0RJG8"/>
<evidence type="ECO:0000313" key="1">
    <source>
        <dbReference type="EMBL" id="OBB33849.1"/>
    </source>
</evidence>
<sequence length="175" mass="19220">MDPSRYQTYSNYSGYRRDYVTEAQFTTSTGIRCRIGPNTGDYNAGIRCWGVLPGADPTINHAAVKAFPYDRDTHTMITTSPVPVENIVHSFLSHGDPDAQETYLDSGLHRHTVDPSAYTLLEADQMISVQETVGTHHMVSVCAVGVDNTLTCEIQPTSDGTAHGFEISSRGSRTY</sequence>
<reference evidence="2" key="1">
    <citation type="submission" date="2016-06" db="EMBL/GenBank/DDBJ databases">
        <authorList>
            <person name="Sutton G."/>
            <person name="Brinkac L."/>
            <person name="Sanka R."/>
            <person name="Adams M."/>
            <person name="Lau E."/>
            <person name="Mehaffy C."/>
            <person name="Tameris M."/>
            <person name="Hatherill M."/>
            <person name="Hanekom W."/>
            <person name="Mahomed H."/>
            <person name="Mcshane H."/>
        </authorList>
    </citation>
    <scope>NUCLEOTIDE SEQUENCE [LARGE SCALE GENOMIC DNA]</scope>
    <source>
        <strain evidence="2">852002-51209_SCH5440388</strain>
    </source>
</reference>
<name>A0A1A0RJG8_MYCPR</name>
<accession>A0A1A0RJG8</accession>
<dbReference type="EMBL" id="LZSO01000007">
    <property type="protein sequence ID" value="OBB33849.1"/>
    <property type="molecule type" value="Genomic_DNA"/>
</dbReference>
<organism evidence="1 2">
    <name type="scientific">Mycolicibacterium peregrinum</name>
    <name type="common">Mycobacterium peregrinum</name>
    <dbReference type="NCBI Taxonomy" id="43304"/>
    <lineage>
        <taxon>Bacteria</taxon>
        <taxon>Bacillati</taxon>
        <taxon>Actinomycetota</taxon>
        <taxon>Actinomycetes</taxon>
        <taxon>Mycobacteriales</taxon>
        <taxon>Mycobacteriaceae</taxon>
        <taxon>Mycolicibacterium</taxon>
    </lineage>
</organism>
<protein>
    <submittedName>
        <fullName evidence="1">Uncharacterized protein</fullName>
    </submittedName>
</protein>
<proteinExistence type="predicted"/>
<gene>
    <name evidence="1" type="ORF">A5792_08970</name>
</gene>
<dbReference type="Proteomes" id="UP000093902">
    <property type="component" value="Unassembled WGS sequence"/>
</dbReference>
<evidence type="ECO:0000313" key="2">
    <source>
        <dbReference type="Proteomes" id="UP000093902"/>
    </source>
</evidence>
<comment type="caution">
    <text evidence="1">The sequence shown here is derived from an EMBL/GenBank/DDBJ whole genome shotgun (WGS) entry which is preliminary data.</text>
</comment>